<dbReference type="OrthoDB" id="4864469at2759"/>
<dbReference type="AlphaFoldDB" id="A0A0C3GSU0"/>
<name>A0A0C3GSU0_OIDMZ</name>
<gene>
    <name evidence="1" type="ORF">OIDMADRAFT_21405</name>
</gene>
<accession>A0A0C3GSU0</accession>
<proteinExistence type="predicted"/>
<dbReference type="InParanoid" id="A0A0C3GSU0"/>
<protein>
    <submittedName>
        <fullName evidence="1">Uncharacterized protein</fullName>
    </submittedName>
</protein>
<reference evidence="1 2" key="1">
    <citation type="submission" date="2014-04" db="EMBL/GenBank/DDBJ databases">
        <authorList>
            <consortium name="DOE Joint Genome Institute"/>
            <person name="Kuo A."/>
            <person name="Martino E."/>
            <person name="Perotto S."/>
            <person name="Kohler A."/>
            <person name="Nagy L.G."/>
            <person name="Floudas D."/>
            <person name="Copeland A."/>
            <person name="Barry K.W."/>
            <person name="Cichocki N."/>
            <person name="Veneault-Fourrey C."/>
            <person name="LaButti K."/>
            <person name="Lindquist E.A."/>
            <person name="Lipzen A."/>
            <person name="Lundell T."/>
            <person name="Morin E."/>
            <person name="Murat C."/>
            <person name="Sun H."/>
            <person name="Tunlid A."/>
            <person name="Henrissat B."/>
            <person name="Grigoriev I.V."/>
            <person name="Hibbett D.S."/>
            <person name="Martin F."/>
            <person name="Nordberg H.P."/>
            <person name="Cantor M.N."/>
            <person name="Hua S.X."/>
        </authorList>
    </citation>
    <scope>NUCLEOTIDE SEQUENCE [LARGE SCALE GENOMIC DNA]</scope>
    <source>
        <strain evidence="1 2">Zn</strain>
    </source>
</reference>
<dbReference type="Proteomes" id="UP000054321">
    <property type="component" value="Unassembled WGS sequence"/>
</dbReference>
<organism evidence="1 2">
    <name type="scientific">Oidiodendron maius (strain Zn)</name>
    <dbReference type="NCBI Taxonomy" id="913774"/>
    <lineage>
        <taxon>Eukaryota</taxon>
        <taxon>Fungi</taxon>
        <taxon>Dikarya</taxon>
        <taxon>Ascomycota</taxon>
        <taxon>Pezizomycotina</taxon>
        <taxon>Leotiomycetes</taxon>
        <taxon>Leotiomycetes incertae sedis</taxon>
        <taxon>Myxotrichaceae</taxon>
        <taxon>Oidiodendron</taxon>
    </lineage>
</organism>
<evidence type="ECO:0000313" key="2">
    <source>
        <dbReference type="Proteomes" id="UP000054321"/>
    </source>
</evidence>
<dbReference type="HOGENOM" id="CLU_2644732_0_0_1"/>
<dbReference type="EMBL" id="KN832890">
    <property type="protein sequence ID" value="KIM94379.1"/>
    <property type="molecule type" value="Genomic_DNA"/>
</dbReference>
<evidence type="ECO:0000313" key="1">
    <source>
        <dbReference type="EMBL" id="KIM94379.1"/>
    </source>
</evidence>
<keyword evidence="2" id="KW-1185">Reference proteome</keyword>
<feature type="non-terminal residue" evidence="1">
    <location>
        <position position="77"/>
    </location>
</feature>
<reference evidence="2" key="2">
    <citation type="submission" date="2015-01" db="EMBL/GenBank/DDBJ databases">
        <title>Evolutionary Origins and Diversification of the Mycorrhizal Mutualists.</title>
        <authorList>
            <consortium name="DOE Joint Genome Institute"/>
            <consortium name="Mycorrhizal Genomics Consortium"/>
            <person name="Kohler A."/>
            <person name="Kuo A."/>
            <person name="Nagy L.G."/>
            <person name="Floudas D."/>
            <person name="Copeland A."/>
            <person name="Barry K.W."/>
            <person name="Cichocki N."/>
            <person name="Veneault-Fourrey C."/>
            <person name="LaButti K."/>
            <person name="Lindquist E.A."/>
            <person name="Lipzen A."/>
            <person name="Lundell T."/>
            <person name="Morin E."/>
            <person name="Murat C."/>
            <person name="Riley R."/>
            <person name="Ohm R."/>
            <person name="Sun H."/>
            <person name="Tunlid A."/>
            <person name="Henrissat B."/>
            <person name="Grigoriev I.V."/>
            <person name="Hibbett D.S."/>
            <person name="Martin F."/>
        </authorList>
    </citation>
    <scope>NUCLEOTIDE SEQUENCE [LARGE SCALE GENOMIC DNA]</scope>
    <source>
        <strain evidence="2">Zn</strain>
    </source>
</reference>
<sequence>MELRAGHFNSAARLVNATSSRCNQSISTFRGVDNERIPNFPVTCSQFSLLAGEDINHILERLQLDIVGTLARKRKRL</sequence>